<organism evidence="1 2">
    <name type="scientific">Flavobacterium cerinum</name>
    <dbReference type="NCBI Taxonomy" id="2502784"/>
    <lineage>
        <taxon>Bacteria</taxon>
        <taxon>Pseudomonadati</taxon>
        <taxon>Bacteroidota</taxon>
        <taxon>Flavobacteriia</taxon>
        <taxon>Flavobacteriales</taxon>
        <taxon>Flavobacteriaceae</taxon>
        <taxon>Flavobacterium</taxon>
    </lineage>
</organism>
<keyword evidence="2" id="KW-1185">Reference proteome</keyword>
<dbReference type="Proteomes" id="UP000287527">
    <property type="component" value="Unassembled WGS sequence"/>
</dbReference>
<dbReference type="OrthoDB" id="9767435at2"/>
<sequence>MKQDLDQKIIYSDFKKALASNNKNRERFDNAERNELDVMKIKILTEFALYDEAFKLSQNLIGNSEITAEQQGAVKNSKVVF</sequence>
<dbReference type="AlphaFoldDB" id="A0A3S3R1C4"/>
<evidence type="ECO:0000313" key="2">
    <source>
        <dbReference type="Proteomes" id="UP000287527"/>
    </source>
</evidence>
<gene>
    <name evidence="1" type="ORF">EPI11_02995</name>
</gene>
<proteinExistence type="predicted"/>
<accession>A0A3S3R1C4</accession>
<dbReference type="EMBL" id="SBII01000002">
    <property type="protein sequence ID" value="RWX02199.1"/>
    <property type="molecule type" value="Genomic_DNA"/>
</dbReference>
<reference evidence="1 2" key="1">
    <citation type="submission" date="2019-01" db="EMBL/GenBank/DDBJ databases">
        <title>Flavobacterium sp. nov.,isolated from freshwater.</title>
        <authorList>
            <person name="Zhang R."/>
            <person name="Du Z.-J."/>
        </authorList>
    </citation>
    <scope>NUCLEOTIDE SEQUENCE [LARGE SCALE GENOMIC DNA]</scope>
    <source>
        <strain evidence="1 2">1E403</strain>
    </source>
</reference>
<protein>
    <submittedName>
        <fullName evidence="1">Uncharacterized protein</fullName>
    </submittedName>
</protein>
<dbReference type="RefSeq" id="WP_128388477.1">
    <property type="nucleotide sequence ID" value="NZ_SBII01000002.1"/>
</dbReference>
<name>A0A3S3R1C4_9FLAO</name>
<evidence type="ECO:0000313" key="1">
    <source>
        <dbReference type="EMBL" id="RWX02199.1"/>
    </source>
</evidence>
<comment type="caution">
    <text evidence="1">The sequence shown here is derived from an EMBL/GenBank/DDBJ whole genome shotgun (WGS) entry which is preliminary data.</text>
</comment>